<evidence type="ECO:0000259" key="1">
    <source>
        <dbReference type="Pfam" id="PF01370"/>
    </source>
</evidence>
<dbReference type="GO" id="GO:0004029">
    <property type="term" value="F:aldehyde dehydrogenase (NAD+) activity"/>
    <property type="evidence" value="ECO:0007669"/>
    <property type="project" value="TreeGrafter"/>
</dbReference>
<dbReference type="RefSeq" id="WP_091549492.1">
    <property type="nucleotide sequence ID" value="NZ_FONY01000074.1"/>
</dbReference>
<name>A0A1I2JZV3_9BACT</name>
<dbReference type="PANTHER" id="PTHR48079">
    <property type="entry name" value="PROTEIN YEEZ"/>
    <property type="match status" value="1"/>
</dbReference>
<evidence type="ECO:0000313" key="2">
    <source>
        <dbReference type="EMBL" id="SFF59683.1"/>
    </source>
</evidence>
<keyword evidence="3" id="KW-1185">Reference proteome</keyword>
<proteinExistence type="predicted"/>
<dbReference type="SUPFAM" id="SSF51735">
    <property type="entry name" value="NAD(P)-binding Rossmann-fold domains"/>
    <property type="match status" value="1"/>
</dbReference>
<dbReference type="InterPro" id="IPR051783">
    <property type="entry name" value="NAD(P)-dependent_oxidoreduct"/>
</dbReference>
<gene>
    <name evidence="2" type="ORF">SAMN04488541_10749</name>
</gene>
<organism evidence="2 3">
    <name type="scientific">Thermoflexibacter ruber</name>
    <dbReference type="NCBI Taxonomy" id="1003"/>
    <lineage>
        <taxon>Bacteria</taxon>
        <taxon>Pseudomonadati</taxon>
        <taxon>Bacteroidota</taxon>
        <taxon>Cytophagia</taxon>
        <taxon>Cytophagales</taxon>
        <taxon>Thermoflexibacteraceae</taxon>
        <taxon>Thermoflexibacter</taxon>
    </lineage>
</organism>
<dbReference type="EMBL" id="FONY01000074">
    <property type="protein sequence ID" value="SFF59683.1"/>
    <property type="molecule type" value="Genomic_DNA"/>
</dbReference>
<dbReference type="InterPro" id="IPR001509">
    <property type="entry name" value="Epimerase_deHydtase"/>
</dbReference>
<dbReference type="Proteomes" id="UP000199513">
    <property type="component" value="Unassembled WGS sequence"/>
</dbReference>
<dbReference type="Gene3D" id="3.40.50.720">
    <property type="entry name" value="NAD(P)-binding Rossmann-like Domain"/>
    <property type="match status" value="1"/>
</dbReference>
<dbReference type="OrthoDB" id="1490291at2"/>
<feature type="domain" description="NAD-dependent epimerase/dehydratase" evidence="1">
    <location>
        <begin position="7"/>
        <end position="231"/>
    </location>
</feature>
<dbReference type="PANTHER" id="PTHR48079:SF6">
    <property type="entry name" value="NAD(P)-BINDING DOMAIN-CONTAINING PROTEIN-RELATED"/>
    <property type="match status" value="1"/>
</dbReference>
<accession>A0A1I2JZV3</accession>
<sequence>MAQHNLALVTGANGHLGNNLVRLLIEKGIPVRASVRNIKNKEPFIGLDCEVVQADITDKNSLLRALQGVETFYAVGAAFKLWAKDPKKDIYDVNMQGTQNLVEAAAEAGVKRIVYVSSIAALNYTHTPTNENNGYNPDRRDMYYNSKNDGEKLAFELAKKHNIELVAVLPSAMIGSEAFGNLSVSYNVINLILKKQVPVETDIKLNWVDVKDVAEGCYLAATKGVNGERYILANEKCTSIKETTQIAQKLFPELKIKLPIAVPKPLLFLIAWFMEIGSKFTGKAPLLSVKDLAMFSGLQQDFDISKARKELGFNPKKPETAIKEAMHYLKNKSVLVLILFSLFSTVSFAQTILVKSDTTKIFVSLETDPAFWAGTLPNGLGFDANLDFRLAKYPRFRFGILGYTGKWSGDFGKTILLTNDFYENDWTTQWNGFGVEAQYQFRFGLERGGLQPGLRLQWNQFIYQQNNTKKCEANHFVITPQIGFQWFPFKKIGLYLLPWAGVQIPTLGTDKLTKNGEERATRKLMPVITAHIGWEFKF</sequence>
<dbReference type="STRING" id="1003.SAMN04488541_10749"/>
<dbReference type="Pfam" id="PF01370">
    <property type="entry name" value="Epimerase"/>
    <property type="match status" value="1"/>
</dbReference>
<reference evidence="2 3" key="1">
    <citation type="submission" date="2016-10" db="EMBL/GenBank/DDBJ databases">
        <authorList>
            <person name="de Groot N.N."/>
        </authorList>
    </citation>
    <scope>NUCLEOTIDE SEQUENCE [LARGE SCALE GENOMIC DNA]</scope>
    <source>
        <strain>GEY</strain>
        <strain evidence="3">DSM 9560</strain>
    </source>
</reference>
<evidence type="ECO:0000313" key="3">
    <source>
        <dbReference type="Proteomes" id="UP000199513"/>
    </source>
</evidence>
<dbReference type="GO" id="GO:0005737">
    <property type="term" value="C:cytoplasm"/>
    <property type="evidence" value="ECO:0007669"/>
    <property type="project" value="TreeGrafter"/>
</dbReference>
<dbReference type="InterPro" id="IPR036291">
    <property type="entry name" value="NAD(P)-bd_dom_sf"/>
</dbReference>
<protein>
    <submittedName>
        <fullName evidence="2">Dihydroflavonol-4-reductase</fullName>
    </submittedName>
</protein>
<dbReference type="AlphaFoldDB" id="A0A1I2JZV3"/>